<gene>
    <name evidence="1" type="ORF">LITE_LOCUS34021</name>
</gene>
<comment type="caution">
    <text evidence="1">The sequence shown here is derived from an EMBL/GenBank/DDBJ whole genome shotgun (WGS) entry which is preliminary data.</text>
</comment>
<evidence type="ECO:0000313" key="1">
    <source>
        <dbReference type="EMBL" id="CAI0459467.1"/>
    </source>
</evidence>
<reference evidence="1" key="1">
    <citation type="submission" date="2022-08" db="EMBL/GenBank/DDBJ databases">
        <authorList>
            <person name="Gutierrez-Valencia J."/>
        </authorList>
    </citation>
    <scope>NUCLEOTIDE SEQUENCE</scope>
</reference>
<organism evidence="1 2">
    <name type="scientific">Linum tenue</name>
    <dbReference type="NCBI Taxonomy" id="586396"/>
    <lineage>
        <taxon>Eukaryota</taxon>
        <taxon>Viridiplantae</taxon>
        <taxon>Streptophyta</taxon>
        <taxon>Embryophyta</taxon>
        <taxon>Tracheophyta</taxon>
        <taxon>Spermatophyta</taxon>
        <taxon>Magnoliopsida</taxon>
        <taxon>eudicotyledons</taxon>
        <taxon>Gunneridae</taxon>
        <taxon>Pentapetalae</taxon>
        <taxon>rosids</taxon>
        <taxon>fabids</taxon>
        <taxon>Malpighiales</taxon>
        <taxon>Linaceae</taxon>
        <taxon>Linum</taxon>
    </lineage>
</organism>
<sequence length="103" mass="11491">MLVEPDILDDGGFRSSQCSWRREVVGDLVIADADERVSQGDYLACITAGNWSTFCSLETTLSGQHLLYTKGMVTNDKATHRPYWKVQIIGFCSSFNKPSIRKG</sequence>
<protein>
    <submittedName>
        <fullName evidence="1">Uncharacterized protein</fullName>
    </submittedName>
</protein>
<name>A0AAV0NLU5_9ROSI</name>
<accession>A0AAV0NLU5</accession>
<evidence type="ECO:0000313" key="2">
    <source>
        <dbReference type="Proteomes" id="UP001154282"/>
    </source>
</evidence>
<dbReference type="EMBL" id="CAMGYJ010000008">
    <property type="protein sequence ID" value="CAI0459467.1"/>
    <property type="molecule type" value="Genomic_DNA"/>
</dbReference>
<dbReference type="AlphaFoldDB" id="A0AAV0NLU5"/>
<keyword evidence="2" id="KW-1185">Reference proteome</keyword>
<proteinExistence type="predicted"/>
<dbReference type="Proteomes" id="UP001154282">
    <property type="component" value="Unassembled WGS sequence"/>
</dbReference>